<dbReference type="SUPFAM" id="SSF100950">
    <property type="entry name" value="NagB/RpiA/CoA transferase-like"/>
    <property type="match status" value="1"/>
</dbReference>
<comment type="caution">
    <text evidence="6">The sequence shown here is derived from an EMBL/GenBank/DDBJ whole genome shotgun (WGS) entry which is preliminary data.</text>
</comment>
<organism evidence="6 7">
    <name type="scientific">Secundilactobacillus collinoides DSM 20515 = JCM 1123</name>
    <dbReference type="NCBI Taxonomy" id="1423733"/>
    <lineage>
        <taxon>Bacteria</taxon>
        <taxon>Bacillati</taxon>
        <taxon>Bacillota</taxon>
        <taxon>Bacilli</taxon>
        <taxon>Lactobacillales</taxon>
        <taxon>Lactobacillaceae</taxon>
        <taxon>Secundilactobacillus</taxon>
    </lineage>
</organism>
<dbReference type="Gene3D" id="3.40.50.10420">
    <property type="entry name" value="NagB/RpiA/CoA transferase-like"/>
    <property type="match status" value="1"/>
</dbReference>
<evidence type="ECO:0000313" key="7">
    <source>
        <dbReference type="Proteomes" id="UP000051845"/>
    </source>
</evidence>
<dbReference type="InterPro" id="IPR037171">
    <property type="entry name" value="NagB/RpiA_transferase-like"/>
</dbReference>
<dbReference type="GO" id="GO:0030272">
    <property type="term" value="F:5-formyltetrahydrofolate cyclo-ligase activity"/>
    <property type="evidence" value="ECO:0007669"/>
    <property type="project" value="UniProtKB-EC"/>
</dbReference>
<evidence type="ECO:0000256" key="1">
    <source>
        <dbReference type="ARBA" id="ARBA00010638"/>
    </source>
</evidence>
<gene>
    <name evidence="6" type="ORF">FC82_GL002655</name>
</gene>
<dbReference type="GO" id="GO:0035999">
    <property type="term" value="P:tetrahydrofolate interconversion"/>
    <property type="evidence" value="ECO:0007669"/>
    <property type="project" value="TreeGrafter"/>
</dbReference>
<keyword evidence="5" id="KW-0460">Magnesium</keyword>
<dbReference type="AlphaFoldDB" id="A0A0R2BH33"/>
<dbReference type="PIRSF" id="PIRSF006806">
    <property type="entry name" value="FTHF_cligase"/>
    <property type="match status" value="1"/>
</dbReference>
<evidence type="ECO:0000256" key="3">
    <source>
        <dbReference type="ARBA" id="ARBA00022840"/>
    </source>
</evidence>
<dbReference type="InterPro" id="IPR002698">
    <property type="entry name" value="FTHF_cligase"/>
</dbReference>
<feature type="binding site" evidence="4">
    <location>
        <begin position="3"/>
        <end position="7"/>
    </location>
    <ligand>
        <name>ATP</name>
        <dbReference type="ChEBI" id="CHEBI:30616"/>
    </ligand>
</feature>
<comment type="catalytic activity">
    <reaction evidence="5">
        <text>(6S)-5-formyl-5,6,7,8-tetrahydrofolate + ATP = (6R)-5,10-methenyltetrahydrofolate + ADP + phosphate</text>
        <dbReference type="Rhea" id="RHEA:10488"/>
        <dbReference type="ChEBI" id="CHEBI:30616"/>
        <dbReference type="ChEBI" id="CHEBI:43474"/>
        <dbReference type="ChEBI" id="CHEBI:57455"/>
        <dbReference type="ChEBI" id="CHEBI:57457"/>
        <dbReference type="ChEBI" id="CHEBI:456216"/>
        <dbReference type="EC" id="6.3.3.2"/>
    </reaction>
</comment>
<accession>A0A0R2BH33</accession>
<keyword evidence="3 4" id="KW-0067">ATP-binding</keyword>
<name>A0A0R2BH33_SECCO</name>
<dbReference type="PATRIC" id="fig|1423733.4.peg.2777"/>
<evidence type="ECO:0000256" key="4">
    <source>
        <dbReference type="PIRSR" id="PIRSR006806-1"/>
    </source>
</evidence>
<dbReference type="GO" id="GO:0009396">
    <property type="term" value="P:folic acid-containing compound biosynthetic process"/>
    <property type="evidence" value="ECO:0007669"/>
    <property type="project" value="TreeGrafter"/>
</dbReference>
<evidence type="ECO:0000256" key="2">
    <source>
        <dbReference type="ARBA" id="ARBA00022741"/>
    </source>
</evidence>
<comment type="similarity">
    <text evidence="1 5">Belongs to the 5-formyltetrahydrofolate cyclo-ligase family.</text>
</comment>
<dbReference type="EMBL" id="AYYR01000061">
    <property type="protein sequence ID" value="KRM75052.1"/>
    <property type="molecule type" value="Genomic_DNA"/>
</dbReference>
<proteinExistence type="inferred from homology"/>
<dbReference type="InterPro" id="IPR024185">
    <property type="entry name" value="FTHF_cligase-like_sf"/>
</dbReference>
<sequence>MKKKALREQIIANLVALAPDVRQFQADELYQRLFASHAWNTSHTVAVTMSTATELDTKPIIEAAQQADKRVLVPRTFSGRQMEFVPMTDAVRLEASEYGIQEPINGNATVKSGIDLIVVPGLAFTPEGDRLGFGGGYYDRYLADYSGQTVSLALDAQYFDTPEWTVNEHDIKVQQVITAH</sequence>
<protein>
    <recommendedName>
        <fullName evidence="5">5-formyltetrahydrofolate cyclo-ligase</fullName>
        <ecNumber evidence="5">6.3.3.2</ecNumber>
    </recommendedName>
</protein>
<dbReference type="Proteomes" id="UP000051845">
    <property type="component" value="Unassembled WGS sequence"/>
</dbReference>
<dbReference type="STRING" id="33960.TY91_08415"/>
<evidence type="ECO:0000256" key="5">
    <source>
        <dbReference type="RuleBase" id="RU361279"/>
    </source>
</evidence>
<reference evidence="6 7" key="1">
    <citation type="journal article" date="2015" name="Genome Announc.">
        <title>Expanding the biotechnology potential of lactobacilli through comparative genomics of 213 strains and associated genera.</title>
        <authorList>
            <person name="Sun Z."/>
            <person name="Harris H.M."/>
            <person name="McCann A."/>
            <person name="Guo C."/>
            <person name="Argimon S."/>
            <person name="Zhang W."/>
            <person name="Yang X."/>
            <person name="Jeffery I.B."/>
            <person name="Cooney J.C."/>
            <person name="Kagawa T.F."/>
            <person name="Liu W."/>
            <person name="Song Y."/>
            <person name="Salvetti E."/>
            <person name="Wrobel A."/>
            <person name="Rasinkangas P."/>
            <person name="Parkhill J."/>
            <person name="Rea M.C."/>
            <person name="O'Sullivan O."/>
            <person name="Ritari J."/>
            <person name="Douillard F.P."/>
            <person name="Paul Ross R."/>
            <person name="Yang R."/>
            <person name="Briner A.E."/>
            <person name="Felis G.E."/>
            <person name="de Vos W.M."/>
            <person name="Barrangou R."/>
            <person name="Klaenhammer T.R."/>
            <person name="Caufield P.W."/>
            <person name="Cui Y."/>
            <person name="Zhang H."/>
            <person name="O'Toole P.W."/>
        </authorList>
    </citation>
    <scope>NUCLEOTIDE SEQUENCE [LARGE SCALE GENOMIC DNA]</scope>
    <source>
        <strain evidence="6 7">DSM 20515</strain>
    </source>
</reference>
<dbReference type="GO" id="GO:0005524">
    <property type="term" value="F:ATP binding"/>
    <property type="evidence" value="ECO:0007669"/>
    <property type="project" value="UniProtKB-KW"/>
</dbReference>
<dbReference type="EC" id="6.3.3.2" evidence="5"/>
<keyword evidence="6" id="KW-0436">Ligase</keyword>
<keyword evidence="2 4" id="KW-0547">Nucleotide-binding</keyword>
<feature type="binding site" evidence="4">
    <location>
        <position position="54"/>
    </location>
    <ligand>
        <name>substrate</name>
    </ligand>
</feature>
<feature type="binding site" evidence="4">
    <location>
        <begin position="130"/>
        <end position="138"/>
    </location>
    <ligand>
        <name>ATP</name>
        <dbReference type="ChEBI" id="CHEBI:30616"/>
    </ligand>
</feature>
<feature type="binding site" evidence="4">
    <location>
        <position position="49"/>
    </location>
    <ligand>
        <name>substrate</name>
    </ligand>
</feature>
<dbReference type="NCBIfam" id="TIGR02727">
    <property type="entry name" value="MTHFS_bact"/>
    <property type="match status" value="1"/>
</dbReference>
<dbReference type="PANTHER" id="PTHR23407:SF1">
    <property type="entry name" value="5-FORMYLTETRAHYDROFOLATE CYCLO-LIGASE"/>
    <property type="match status" value="1"/>
</dbReference>
<evidence type="ECO:0000313" key="6">
    <source>
        <dbReference type="EMBL" id="KRM75052.1"/>
    </source>
</evidence>
<dbReference type="Pfam" id="PF01812">
    <property type="entry name" value="5-FTHF_cyc-lig"/>
    <property type="match status" value="1"/>
</dbReference>
<keyword evidence="5" id="KW-0479">Metal-binding</keyword>
<dbReference type="GO" id="GO:0046872">
    <property type="term" value="F:metal ion binding"/>
    <property type="evidence" value="ECO:0007669"/>
    <property type="project" value="UniProtKB-KW"/>
</dbReference>
<dbReference type="RefSeq" id="WP_056996993.1">
    <property type="nucleotide sequence ID" value="NZ_AYYR01000061.1"/>
</dbReference>
<comment type="cofactor">
    <cofactor evidence="5">
        <name>Mg(2+)</name>
        <dbReference type="ChEBI" id="CHEBI:18420"/>
    </cofactor>
</comment>
<dbReference type="PANTHER" id="PTHR23407">
    <property type="entry name" value="ATPASE INHIBITOR/5-FORMYLTETRAHYDROFOLATE CYCLO-LIGASE"/>
    <property type="match status" value="1"/>
</dbReference>